<name>A0A8B8ML14_ABRPR</name>
<comment type="pathway">
    <text evidence="2">Glycan metabolism; pectin degradation; 2-dehydro-3-deoxy-D-gluconate from pectin: step 1/5.</text>
</comment>
<reference evidence="10" key="1">
    <citation type="journal article" date="2019" name="Toxins">
        <title>Detection of Abrin-Like and Prepropulchellin-Like Toxin Genes and Transcripts Using Whole Genome Sequencing and Full-Length Transcript Sequencing of Abrus precatorius.</title>
        <authorList>
            <person name="Hovde B.T."/>
            <person name="Daligault H.E."/>
            <person name="Hanschen E.R."/>
            <person name="Kunde Y.A."/>
            <person name="Johnson M.B."/>
            <person name="Starkenburg S.R."/>
            <person name="Johnson S.L."/>
        </authorList>
    </citation>
    <scope>NUCLEOTIDE SEQUENCE [LARGE SCALE GENOMIC DNA]</scope>
</reference>
<protein>
    <recommendedName>
        <fullName evidence="4">pectinesterase</fullName>
        <ecNumber evidence="4">3.1.1.11</ecNumber>
    </recommendedName>
</protein>
<keyword evidence="5" id="KW-0134">Cell wall</keyword>
<dbReference type="GeneID" id="113874578"/>
<dbReference type="GO" id="GO:0030599">
    <property type="term" value="F:pectinesterase activity"/>
    <property type="evidence" value="ECO:0007669"/>
    <property type="project" value="UniProtKB-EC"/>
</dbReference>
<dbReference type="Pfam" id="PF01095">
    <property type="entry name" value="Pectinesterase"/>
    <property type="match status" value="1"/>
</dbReference>
<keyword evidence="8" id="KW-0732">Signal</keyword>
<dbReference type="Gene3D" id="2.160.20.10">
    <property type="entry name" value="Single-stranded right-handed beta-helix, Pectin lyase-like"/>
    <property type="match status" value="1"/>
</dbReference>
<accession>A0A8B8ML14</accession>
<evidence type="ECO:0000256" key="2">
    <source>
        <dbReference type="ARBA" id="ARBA00005184"/>
    </source>
</evidence>
<dbReference type="GO" id="GO:0042545">
    <property type="term" value="P:cell wall modification"/>
    <property type="evidence" value="ECO:0007669"/>
    <property type="project" value="InterPro"/>
</dbReference>
<reference evidence="11" key="2">
    <citation type="submission" date="2025-08" db="UniProtKB">
        <authorList>
            <consortium name="RefSeq"/>
        </authorList>
    </citation>
    <scope>IDENTIFICATION</scope>
    <source>
        <tissue evidence="11">Young leaves</tissue>
    </source>
</reference>
<dbReference type="PANTHER" id="PTHR31321:SF120">
    <property type="entry name" value="PECTINESTERASE 52-RELATED"/>
    <property type="match status" value="1"/>
</dbReference>
<keyword evidence="6" id="KW-0378">Hydrolase</keyword>
<gene>
    <name evidence="11" type="primary">LOC113874578</name>
</gene>
<dbReference type="RefSeq" id="XP_027368598.1">
    <property type="nucleotide sequence ID" value="XM_027512797.1"/>
</dbReference>
<dbReference type="PANTHER" id="PTHR31321">
    <property type="entry name" value="ACYL-COA THIOESTER HYDROLASE YBHC-RELATED"/>
    <property type="match status" value="1"/>
</dbReference>
<dbReference type="OrthoDB" id="1430814at2759"/>
<comment type="similarity">
    <text evidence="3">Belongs to the pectinesterase family.</text>
</comment>
<dbReference type="PROSITE" id="PS51257">
    <property type="entry name" value="PROKAR_LIPOPROTEIN"/>
    <property type="match status" value="1"/>
</dbReference>
<feature type="domain" description="Pectinesterase catalytic" evidence="9">
    <location>
        <begin position="38"/>
        <end position="109"/>
    </location>
</feature>
<feature type="chain" id="PRO_5034325716" description="pectinesterase" evidence="8">
    <location>
        <begin position="28"/>
        <end position="136"/>
    </location>
</feature>
<evidence type="ECO:0000256" key="6">
    <source>
        <dbReference type="ARBA" id="ARBA00022801"/>
    </source>
</evidence>
<evidence type="ECO:0000256" key="8">
    <source>
        <dbReference type="SAM" id="SignalP"/>
    </source>
</evidence>
<evidence type="ECO:0000256" key="4">
    <source>
        <dbReference type="ARBA" id="ARBA00013229"/>
    </source>
</evidence>
<evidence type="ECO:0000313" key="10">
    <source>
        <dbReference type="Proteomes" id="UP000694853"/>
    </source>
</evidence>
<dbReference type="GO" id="GO:0045490">
    <property type="term" value="P:pectin catabolic process"/>
    <property type="evidence" value="ECO:0007669"/>
    <property type="project" value="UniProtKB-UniPathway"/>
</dbReference>
<dbReference type="KEGG" id="aprc:113874578"/>
<dbReference type="SUPFAM" id="SSF51126">
    <property type="entry name" value="Pectin lyase-like"/>
    <property type="match status" value="1"/>
</dbReference>
<dbReference type="InterPro" id="IPR000070">
    <property type="entry name" value="Pectinesterase_cat"/>
</dbReference>
<comment type="subcellular location">
    <subcellularLocation>
        <location evidence="1">Secreted</location>
        <location evidence="1">Cell wall</location>
    </subcellularLocation>
</comment>
<keyword evidence="5" id="KW-0964">Secreted</keyword>
<organism evidence="10 11">
    <name type="scientific">Abrus precatorius</name>
    <name type="common">Indian licorice</name>
    <name type="synonym">Glycine abrus</name>
    <dbReference type="NCBI Taxonomy" id="3816"/>
    <lineage>
        <taxon>Eukaryota</taxon>
        <taxon>Viridiplantae</taxon>
        <taxon>Streptophyta</taxon>
        <taxon>Embryophyta</taxon>
        <taxon>Tracheophyta</taxon>
        <taxon>Spermatophyta</taxon>
        <taxon>Magnoliopsida</taxon>
        <taxon>eudicotyledons</taxon>
        <taxon>Gunneridae</taxon>
        <taxon>Pentapetalae</taxon>
        <taxon>rosids</taxon>
        <taxon>fabids</taxon>
        <taxon>Fabales</taxon>
        <taxon>Fabaceae</taxon>
        <taxon>Papilionoideae</taxon>
        <taxon>50 kb inversion clade</taxon>
        <taxon>NPAAA clade</taxon>
        <taxon>indigoferoid/millettioid clade</taxon>
        <taxon>Abreae</taxon>
        <taxon>Abrus</taxon>
    </lineage>
</organism>
<feature type="signal peptide" evidence="8">
    <location>
        <begin position="1"/>
        <end position="27"/>
    </location>
</feature>
<dbReference type="Proteomes" id="UP000694853">
    <property type="component" value="Unplaced"/>
</dbReference>
<dbReference type="UniPathway" id="UPA00545">
    <property type="reaction ID" value="UER00823"/>
</dbReference>
<dbReference type="AlphaFoldDB" id="A0A8B8ML14"/>
<keyword evidence="7" id="KW-0063">Aspartyl esterase</keyword>
<dbReference type="InterPro" id="IPR011050">
    <property type="entry name" value="Pectin_lyase_fold/virulence"/>
</dbReference>
<evidence type="ECO:0000256" key="1">
    <source>
        <dbReference type="ARBA" id="ARBA00004191"/>
    </source>
</evidence>
<evidence type="ECO:0000256" key="7">
    <source>
        <dbReference type="ARBA" id="ARBA00023085"/>
    </source>
</evidence>
<evidence type="ECO:0000256" key="5">
    <source>
        <dbReference type="ARBA" id="ARBA00022512"/>
    </source>
</evidence>
<evidence type="ECO:0000313" key="11">
    <source>
        <dbReference type="RefSeq" id="XP_027368598.1"/>
    </source>
</evidence>
<sequence>MKLFFQPMLSPLMLMFLSCSFWTGGSIQCGGNQIAYTVIVDQNGKGKFPTVQAAIDSVEKNNNKWVKVRINAGTYIEKVQISFHKPCIILEGAGKDITSITFHSNRPTFVSSPPNVVVIGISFKRFETENQKQAVT</sequence>
<evidence type="ECO:0000259" key="9">
    <source>
        <dbReference type="Pfam" id="PF01095"/>
    </source>
</evidence>
<proteinExistence type="inferred from homology"/>
<dbReference type="InterPro" id="IPR012334">
    <property type="entry name" value="Pectin_lyas_fold"/>
</dbReference>
<evidence type="ECO:0000256" key="3">
    <source>
        <dbReference type="ARBA" id="ARBA00008891"/>
    </source>
</evidence>
<keyword evidence="10" id="KW-1185">Reference proteome</keyword>
<dbReference type="EC" id="3.1.1.11" evidence="4"/>